<evidence type="ECO:0000313" key="2">
    <source>
        <dbReference type="Proteomes" id="UP000032180"/>
    </source>
</evidence>
<reference evidence="1" key="3">
    <citation type="submission" date="2017-06" db="UniProtKB">
        <authorList>
            <consortium name="EnsemblPlants"/>
        </authorList>
    </citation>
    <scope>IDENTIFICATION</scope>
</reference>
<dbReference type="Gramene" id="LPERR02G16040.1">
    <property type="protein sequence ID" value="LPERR02G16040.1"/>
    <property type="gene ID" value="LPERR02G16040"/>
</dbReference>
<organism evidence="1 2">
    <name type="scientific">Leersia perrieri</name>
    <dbReference type="NCBI Taxonomy" id="77586"/>
    <lineage>
        <taxon>Eukaryota</taxon>
        <taxon>Viridiplantae</taxon>
        <taxon>Streptophyta</taxon>
        <taxon>Embryophyta</taxon>
        <taxon>Tracheophyta</taxon>
        <taxon>Spermatophyta</taxon>
        <taxon>Magnoliopsida</taxon>
        <taxon>Liliopsida</taxon>
        <taxon>Poales</taxon>
        <taxon>Poaceae</taxon>
        <taxon>BOP clade</taxon>
        <taxon>Oryzoideae</taxon>
        <taxon>Oryzeae</taxon>
        <taxon>Oryzinae</taxon>
        <taxon>Leersia</taxon>
    </lineage>
</organism>
<name>A0A1Y8Y3Z4_9ORYZ</name>
<dbReference type="EnsemblPlants" id="LPERR02G16040.1">
    <property type="protein sequence ID" value="LPERR02G16040.1"/>
    <property type="gene ID" value="LPERR02G16040"/>
</dbReference>
<reference evidence="2" key="2">
    <citation type="submission" date="2013-12" db="EMBL/GenBank/DDBJ databases">
        <authorList>
            <person name="Yu Y."/>
            <person name="Lee S."/>
            <person name="de Baynast K."/>
            <person name="Wissotski M."/>
            <person name="Liu L."/>
            <person name="Talag J."/>
            <person name="Goicoechea J."/>
            <person name="Angelova A."/>
            <person name="Jetty R."/>
            <person name="Kudrna D."/>
            <person name="Golser W."/>
            <person name="Rivera L."/>
            <person name="Zhang J."/>
            <person name="Wing R."/>
        </authorList>
    </citation>
    <scope>NUCLEOTIDE SEQUENCE</scope>
</reference>
<protein>
    <submittedName>
        <fullName evidence="1">Uncharacterized protein</fullName>
    </submittedName>
</protein>
<sequence length="7" mass="774">MELLVIG</sequence>
<keyword evidence="2" id="KW-1185">Reference proteome</keyword>
<reference evidence="1 2" key="1">
    <citation type="submission" date="2012-08" db="EMBL/GenBank/DDBJ databases">
        <title>Oryza genome evolution.</title>
        <authorList>
            <person name="Wing R.A."/>
        </authorList>
    </citation>
    <scope>NUCLEOTIDE SEQUENCE</scope>
</reference>
<accession>A0A1Y8Y3Z4</accession>
<evidence type="ECO:0000313" key="1">
    <source>
        <dbReference type="EnsemblPlants" id="LPERR02G16040.1"/>
    </source>
</evidence>
<dbReference type="Proteomes" id="UP000032180">
    <property type="component" value="Chromosome 2"/>
</dbReference>
<proteinExistence type="predicted"/>